<keyword evidence="6 10" id="KW-0547">Nucleotide-binding</keyword>
<dbReference type="FunFam" id="3.30.590.50:FF:000002">
    <property type="entry name" value="Glutamate--cysteine ligase catalytic subunit"/>
    <property type="match status" value="1"/>
</dbReference>
<organism evidence="11 12">
    <name type="scientific">Desmophyllum pertusum</name>
    <dbReference type="NCBI Taxonomy" id="174260"/>
    <lineage>
        <taxon>Eukaryota</taxon>
        <taxon>Metazoa</taxon>
        <taxon>Cnidaria</taxon>
        <taxon>Anthozoa</taxon>
        <taxon>Hexacorallia</taxon>
        <taxon>Scleractinia</taxon>
        <taxon>Caryophylliina</taxon>
        <taxon>Caryophylliidae</taxon>
        <taxon>Desmophyllum</taxon>
    </lineage>
</organism>
<evidence type="ECO:0000256" key="3">
    <source>
        <dbReference type="ARBA" id="ARBA00012220"/>
    </source>
</evidence>
<evidence type="ECO:0000313" key="12">
    <source>
        <dbReference type="Proteomes" id="UP001163046"/>
    </source>
</evidence>
<gene>
    <name evidence="11" type="primary">gcs-1_1</name>
    <name evidence="11" type="ORF">OS493_024487</name>
</gene>
<dbReference type="InterPro" id="IPR014746">
    <property type="entry name" value="Gln_synth/guanido_kin_cat_dom"/>
</dbReference>
<keyword evidence="12" id="KW-1185">Reference proteome</keyword>
<accession>A0A9W9YA83</accession>
<comment type="pathway">
    <text evidence="1 10">Sulfur metabolism; glutathione biosynthesis; glutathione from L-cysteine and L-glutamate: step 1/2.</text>
</comment>
<comment type="caution">
    <text evidence="11">The sequence shown here is derived from an EMBL/GenBank/DDBJ whole genome shotgun (WGS) entry which is preliminary data.</text>
</comment>
<dbReference type="AlphaFoldDB" id="A0A9W9YA83"/>
<name>A0A9W9YA83_9CNID</name>
<reference evidence="11" key="1">
    <citation type="submission" date="2023-01" db="EMBL/GenBank/DDBJ databases">
        <title>Genome assembly of the deep-sea coral Lophelia pertusa.</title>
        <authorList>
            <person name="Herrera S."/>
            <person name="Cordes E."/>
        </authorList>
    </citation>
    <scope>NUCLEOTIDE SEQUENCE</scope>
    <source>
        <strain evidence="11">USNM1676648</strain>
        <tissue evidence="11">Polyp</tissue>
    </source>
</reference>
<dbReference type="OrthoDB" id="7939818at2759"/>
<keyword evidence="4 10" id="KW-0436">Ligase</keyword>
<dbReference type="PANTHER" id="PTHR11164">
    <property type="entry name" value="GLUTAMATE CYSTEINE LIGASE"/>
    <property type="match status" value="1"/>
</dbReference>
<evidence type="ECO:0000256" key="7">
    <source>
        <dbReference type="ARBA" id="ARBA00022840"/>
    </source>
</evidence>
<keyword evidence="5 10" id="KW-0317">Glutathione biosynthesis</keyword>
<sequence>MGLLTIGTPLSWSETKLYADHVRKHGILQFINIYNKLKDRENDCLMWGDEVEYTLLKFDHENKKVYTNLKANEILDVLQIEELKSPSTNKTAWRTEYASYMVEGSPGQPFGVCMKYFNAIEANMRLRREEIQRSLIEPGETVLTIVAFPRMGCPNFTCPSVDPTPAGGLSCSIFFPDQAIFQEHPRFSTMTRNTRERRGSKVVINVPIFKDVNTPSPFIETFPDVQGKGAKAALPDHIYMDCVGCGLGMSCLQVTLQACNISEAMFLYDQLAAVNPIVMALSASTPIIRGYLVDLDCRWSVIAASLDDRTPEERGLEPLKESRFVIPKSRYDSISTYLSPEGNAYNDIDLVYDEAIRQQLTDAGVDEQLARHYAHLFIRDPVTSLFRENIYEDDEENTNHFEVTT</sequence>
<dbReference type="EC" id="6.3.2.2" evidence="3 10"/>
<dbReference type="Gene3D" id="3.30.590.50">
    <property type="match status" value="1"/>
</dbReference>
<evidence type="ECO:0000256" key="1">
    <source>
        <dbReference type="ARBA" id="ARBA00005006"/>
    </source>
</evidence>
<dbReference type="InterPro" id="IPR004308">
    <property type="entry name" value="GCS"/>
</dbReference>
<comment type="similarity">
    <text evidence="2 10">Belongs to the glutamate--cysteine ligase type 3 family.</text>
</comment>
<dbReference type="PANTHER" id="PTHR11164:SF0">
    <property type="entry name" value="GLUTAMATE--CYSTEINE LIGASE CATALYTIC SUBUNIT"/>
    <property type="match status" value="1"/>
</dbReference>
<evidence type="ECO:0000256" key="8">
    <source>
        <dbReference type="ARBA" id="ARBA00030585"/>
    </source>
</evidence>
<evidence type="ECO:0000256" key="10">
    <source>
        <dbReference type="RuleBase" id="RU367135"/>
    </source>
</evidence>
<dbReference type="GO" id="GO:0017109">
    <property type="term" value="C:glutamate-cysteine ligase complex"/>
    <property type="evidence" value="ECO:0007669"/>
    <property type="project" value="TreeGrafter"/>
</dbReference>
<evidence type="ECO:0000256" key="5">
    <source>
        <dbReference type="ARBA" id="ARBA00022684"/>
    </source>
</evidence>
<dbReference type="SUPFAM" id="SSF55931">
    <property type="entry name" value="Glutamine synthetase/guanido kinase"/>
    <property type="match status" value="1"/>
</dbReference>
<protein>
    <recommendedName>
        <fullName evidence="3 10">Glutamate--cysteine ligase</fullName>
        <ecNumber evidence="3 10">6.3.2.2</ecNumber>
    </recommendedName>
    <alternativeName>
        <fullName evidence="9 10">Gamma-ECS</fullName>
    </alternativeName>
    <alternativeName>
        <fullName evidence="8 10">Gamma-glutamylcysteine synthetase</fullName>
    </alternativeName>
</protein>
<dbReference type="Proteomes" id="UP001163046">
    <property type="component" value="Unassembled WGS sequence"/>
</dbReference>
<dbReference type="Pfam" id="PF03074">
    <property type="entry name" value="GCS"/>
    <property type="match status" value="1"/>
</dbReference>
<dbReference type="EMBL" id="MU827796">
    <property type="protein sequence ID" value="KAJ7328569.1"/>
    <property type="molecule type" value="Genomic_DNA"/>
</dbReference>
<comment type="catalytic activity">
    <reaction evidence="10">
        <text>L-cysteine + L-glutamate + ATP = gamma-L-glutamyl-L-cysteine + ADP + phosphate + H(+)</text>
        <dbReference type="Rhea" id="RHEA:13285"/>
        <dbReference type="ChEBI" id="CHEBI:15378"/>
        <dbReference type="ChEBI" id="CHEBI:29985"/>
        <dbReference type="ChEBI" id="CHEBI:30616"/>
        <dbReference type="ChEBI" id="CHEBI:35235"/>
        <dbReference type="ChEBI" id="CHEBI:43474"/>
        <dbReference type="ChEBI" id="CHEBI:58173"/>
        <dbReference type="ChEBI" id="CHEBI:456216"/>
        <dbReference type="EC" id="6.3.2.2"/>
    </reaction>
</comment>
<evidence type="ECO:0000313" key="11">
    <source>
        <dbReference type="EMBL" id="KAJ7328569.1"/>
    </source>
</evidence>
<keyword evidence="7 10" id="KW-0067">ATP-binding</keyword>
<proteinExistence type="inferred from homology"/>
<evidence type="ECO:0000256" key="2">
    <source>
        <dbReference type="ARBA" id="ARBA00008100"/>
    </source>
</evidence>
<dbReference type="GO" id="GO:0006750">
    <property type="term" value="P:glutathione biosynthetic process"/>
    <property type="evidence" value="ECO:0007669"/>
    <property type="project" value="UniProtKB-UniRule"/>
</dbReference>
<evidence type="ECO:0000256" key="6">
    <source>
        <dbReference type="ARBA" id="ARBA00022741"/>
    </source>
</evidence>
<evidence type="ECO:0000256" key="9">
    <source>
        <dbReference type="ARBA" id="ARBA00032122"/>
    </source>
</evidence>
<dbReference type="GO" id="GO:0004357">
    <property type="term" value="F:glutamate-cysteine ligase activity"/>
    <property type="evidence" value="ECO:0007669"/>
    <property type="project" value="UniProtKB-UniRule"/>
</dbReference>
<evidence type="ECO:0000256" key="4">
    <source>
        <dbReference type="ARBA" id="ARBA00022598"/>
    </source>
</evidence>
<dbReference type="GO" id="GO:0005524">
    <property type="term" value="F:ATP binding"/>
    <property type="evidence" value="ECO:0007669"/>
    <property type="project" value="UniProtKB-UniRule"/>
</dbReference>